<reference evidence="2" key="1">
    <citation type="submission" date="2021-03" db="EMBL/GenBank/DDBJ databases">
        <authorList>
            <person name="Tagirdzhanova G."/>
        </authorList>
    </citation>
    <scope>NUCLEOTIDE SEQUENCE</scope>
</reference>
<gene>
    <name evidence="2" type="ORF">GOMPHAMPRED_004671</name>
</gene>
<dbReference type="OrthoDB" id="3907216at2759"/>
<dbReference type="InterPro" id="IPR011057">
    <property type="entry name" value="Mss4-like_sf"/>
</dbReference>
<dbReference type="AlphaFoldDB" id="A0A8H3IR34"/>
<organism evidence="2 3">
    <name type="scientific">Gomphillus americanus</name>
    <dbReference type="NCBI Taxonomy" id="1940652"/>
    <lineage>
        <taxon>Eukaryota</taxon>
        <taxon>Fungi</taxon>
        <taxon>Dikarya</taxon>
        <taxon>Ascomycota</taxon>
        <taxon>Pezizomycotina</taxon>
        <taxon>Lecanoromycetes</taxon>
        <taxon>OSLEUM clade</taxon>
        <taxon>Ostropomycetidae</taxon>
        <taxon>Ostropales</taxon>
        <taxon>Graphidaceae</taxon>
        <taxon>Gomphilloideae</taxon>
        <taxon>Gomphillus</taxon>
    </lineage>
</organism>
<dbReference type="EMBL" id="CAJPDQ010000029">
    <property type="protein sequence ID" value="CAF9928388.1"/>
    <property type="molecule type" value="Genomic_DNA"/>
</dbReference>
<evidence type="ECO:0008006" key="4">
    <source>
        <dbReference type="Google" id="ProtNLM"/>
    </source>
</evidence>
<evidence type="ECO:0000313" key="2">
    <source>
        <dbReference type="EMBL" id="CAF9928388.1"/>
    </source>
</evidence>
<comment type="caution">
    <text evidence="2">The sequence shown here is derived from an EMBL/GenBank/DDBJ whole genome shotgun (WGS) entry which is preliminary data.</text>
</comment>
<dbReference type="Proteomes" id="UP000664169">
    <property type="component" value="Unassembled WGS sequence"/>
</dbReference>
<dbReference type="SUPFAM" id="SSF51316">
    <property type="entry name" value="Mss4-like"/>
    <property type="match status" value="1"/>
</dbReference>
<proteinExistence type="predicted"/>
<keyword evidence="3" id="KW-1185">Reference proteome</keyword>
<dbReference type="Gene3D" id="3.90.1590.10">
    <property type="entry name" value="glutathione-dependent formaldehyde- activating enzyme (gfa)"/>
    <property type="match status" value="1"/>
</dbReference>
<evidence type="ECO:0000256" key="1">
    <source>
        <dbReference type="SAM" id="MobiDB-lite"/>
    </source>
</evidence>
<sequence length="234" mass="26185">MSSYEALDGSCSCGRNQYTIHLPSPLSSIPQATLVFDTSLTSRQTHSTPLPTFLRVPLHSLASSTHAFFPDETHGQIRKVFTPAHAPLTKRHFCGFCGTELSFWREDGTDREVERWVYINLGTMDEEAVDRLNGAGVLNVPEEQDHARQDGTMVSGWQGSSQPWFEELIRDTGIGRIRQARGGQVSGDGKSTYEWRIVEFDGEMMEEYAEDEEDGPDRGIGSATPKRKVDEMNL</sequence>
<feature type="region of interest" description="Disordered" evidence="1">
    <location>
        <begin position="208"/>
        <end position="234"/>
    </location>
</feature>
<name>A0A8H3IR34_9LECA</name>
<evidence type="ECO:0000313" key="3">
    <source>
        <dbReference type="Proteomes" id="UP000664169"/>
    </source>
</evidence>
<protein>
    <recommendedName>
        <fullName evidence="4">CENP-V/GFA domain-containing protein</fullName>
    </recommendedName>
</protein>
<accession>A0A8H3IR34</accession>